<keyword evidence="2" id="KW-1185">Reference proteome</keyword>
<evidence type="ECO:0000313" key="2">
    <source>
        <dbReference type="Proteomes" id="UP001283361"/>
    </source>
</evidence>
<sequence>MIWEARQRAKSEKLNIDVIWLDLANAYNSVSHKIIQLALRMYHVREDLQVMLDDYFSGFRMRCSSDRLDQLENWNRLGLYRIPNPVCDGMEVILKAAEGSAGPANLGSGFFMLCLKTFINDTTLTCEDETHQILERVNVLMAWCKIKFKPKKSRSLSKSLASYDIWHMAPLRVSFLIGSVHDLLLFNANLVRWGKKEDPTYPLCQRQLNMEEVKIRYESRMGEAHIFKTEKYLNLTKELEDASYKAMVMPIEIGARGFIVFSVCDLLT</sequence>
<dbReference type="EMBL" id="JAWDGP010003259">
    <property type="protein sequence ID" value="KAK3775910.1"/>
    <property type="molecule type" value="Genomic_DNA"/>
</dbReference>
<name>A0AAE0ZUS8_9GAST</name>
<dbReference type="Proteomes" id="UP001283361">
    <property type="component" value="Unassembled WGS sequence"/>
</dbReference>
<reference evidence="1" key="1">
    <citation type="journal article" date="2023" name="G3 (Bethesda)">
        <title>A reference genome for the long-term kleptoplast-retaining sea slug Elysia crispata morphotype clarki.</title>
        <authorList>
            <person name="Eastman K.E."/>
            <person name="Pendleton A.L."/>
            <person name="Shaikh M.A."/>
            <person name="Suttiyut T."/>
            <person name="Ogas R."/>
            <person name="Tomko P."/>
            <person name="Gavelis G."/>
            <person name="Widhalm J.R."/>
            <person name="Wisecaver J.H."/>
        </authorList>
    </citation>
    <scope>NUCLEOTIDE SEQUENCE</scope>
    <source>
        <strain evidence="1">ECLA1</strain>
    </source>
</reference>
<protein>
    <recommendedName>
        <fullName evidence="3">Reverse transcriptase domain-containing protein</fullName>
    </recommendedName>
</protein>
<dbReference type="AlphaFoldDB" id="A0AAE0ZUS8"/>
<accession>A0AAE0ZUS8</accession>
<evidence type="ECO:0000313" key="1">
    <source>
        <dbReference type="EMBL" id="KAK3775910.1"/>
    </source>
</evidence>
<proteinExistence type="predicted"/>
<evidence type="ECO:0008006" key="3">
    <source>
        <dbReference type="Google" id="ProtNLM"/>
    </source>
</evidence>
<gene>
    <name evidence="1" type="ORF">RRG08_025128</name>
</gene>
<organism evidence="1 2">
    <name type="scientific">Elysia crispata</name>
    <name type="common">lettuce slug</name>
    <dbReference type="NCBI Taxonomy" id="231223"/>
    <lineage>
        <taxon>Eukaryota</taxon>
        <taxon>Metazoa</taxon>
        <taxon>Spiralia</taxon>
        <taxon>Lophotrochozoa</taxon>
        <taxon>Mollusca</taxon>
        <taxon>Gastropoda</taxon>
        <taxon>Heterobranchia</taxon>
        <taxon>Euthyneura</taxon>
        <taxon>Panpulmonata</taxon>
        <taxon>Sacoglossa</taxon>
        <taxon>Placobranchoidea</taxon>
        <taxon>Plakobranchidae</taxon>
        <taxon>Elysia</taxon>
    </lineage>
</organism>
<comment type="caution">
    <text evidence="1">The sequence shown here is derived from an EMBL/GenBank/DDBJ whole genome shotgun (WGS) entry which is preliminary data.</text>
</comment>